<keyword evidence="3" id="KW-1185">Reference proteome</keyword>
<feature type="domain" description="PLD phosphodiesterase" evidence="1">
    <location>
        <begin position="209"/>
        <end position="236"/>
    </location>
</feature>
<dbReference type="Pfam" id="PF13091">
    <property type="entry name" value="PLDc_2"/>
    <property type="match status" value="2"/>
</dbReference>
<dbReference type="AlphaFoldDB" id="A0A6L7I072"/>
<protein>
    <submittedName>
        <fullName evidence="2">Phospholipase D family protein</fullName>
    </submittedName>
</protein>
<dbReference type="CDD" id="cd09111">
    <property type="entry name" value="PLDc_ymdC_like_1"/>
    <property type="match status" value="1"/>
</dbReference>
<evidence type="ECO:0000313" key="2">
    <source>
        <dbReference type="EMBL" id="MXR69364.1"/>
    </source>
</evidence>
<evidence type="ECO:0000259" key="1">
    <source>
        <dbReference type="PROSITE" id="PS50035"/>
    </source>
</evidence>
<comment type="caution">
    <text evidence="2">The sequence shown here is derived from an EMBL/GenBank/DDBJ whole genome shotgun (WGS) entry which is preliminary data.</text>
</comment>
<dbReference type="SMART" id="SM00155">
    <property type="entry name" value="PLDc"/>
    <property type="match status" value="2"/>
</dbReference>
<name>A0A6L7I072_9GAMM</name>
<feature type="domain" description="PLD phosphodiesterase" evidence="1">
    <location>
        <begin position="444"/>
        <end position="471"/>
    </location>
</feature>
<proteinExistence type="predicted"/>
<dbReference type="PROSITE" id="PS50035">
    <property type="entry name" value="PLD"/>
    <property type="match status" value="2"/>
</dbReference>
<dbReference type="SUPFAM" id="SSF56024">
    <property type="entry name" value="Phospholipase D/nuclease"/>
    <property type="match status" value="2"/>
</dbReference>
<dbReference type="InterPro" id="IPR025202">
    <property type="entry name" value="PLD-like_dom"/>
</dbReference>
<dbReference type="EMBL" id="WRPA01000010">
    <property type="protein sequence ID" value="MXR69364.1"/>
    <property type="molecule type" value="Genomic_DNA"/>
</dbReference>
<dbReference type="Proteomes" id="UP000474778">
    <property type="component" value="Unassembled WGS sequence"/>
</dbReference>
<dbReference type="PANTHER" id="PTHR21248">
    <property type="entry name" value="CARDIOLIPIN SYNTHASE"/>
    <property type="match status" value="1"/>
</dbReference>
<reference evidence="2 3" key="1">
    <citation type="submission" date="2019-12" db="EMBL/GenBank/DDBJ databases">
        <title>Shewanella insulae sp. nov., isolated from a tidal flat.</title>
        <authorList>
            <person name="Yoon J.-H."/>
        </authorList>
    </citation>
    <scope>NUCLEOTIDE SEQUENCE [LARGE SCALE GENOMIC DNA]</scope>
    <source>
        <strain evidence="2 3">JBTF-M18</strain>
    </source>
</reference>
<dbReference type="PANTHER" id="PTHR21248:SF12">
    <property type="entry name" value="CARDIOLIPIN SYNTHASE C"/>
    <property type="match status" value="1"/>
</dbReference>
<gene>
    <name evidence="2" type="ORF">GNT65_11835</name>
</gene>
<dbReference type="InterPro" id="IPR001736">
    <property type="entry name" value="PLipase_D/transphosphatidylase"/>
</dbReference>
<organism evidence="2 3">
    <name type="scientific">Shewanella insulae</name>
    <dbReference type="NCBI Taxonomy" id="2681496"/>
    <lineage>
        <taxon>Bacteria</taxon>
        <taxon>Pseudomonadati</taxon>
        <taxon>Pseudomonadota</taxon>
        <taxon>Gammaproteobacteria</taxon>
        <taxon>Alteromonadales</taxon>
        <taxon>Shewanellaceae</taxon>
        <taxon>Shewanella</taxon>
    </lineage>
</organism>
<dbReference type="CDD" id="cd09113">
    <property type="entry name" value="PLDc_ymdC_like_2"/>
    <property type="match status" value="1"/>
</dbReference>
<accession>A0A6L7I072</accession>
<sequence>MNLSVISKSMMRLTSTLMTLASKLMTLSSKLMTQASKLMTLPSKLMTLPSKLMTLALTLSLVSACSSLPPPQQLTPSHKLAAPTDSGLYRYLEGDLKAHPNKTGILPLSSGIDAFVARLAIVDAASQSIDLQYYIYHDDETGRLLIWHLIDAADRGVRVRVLLDDLTTKTLDNGLVLLASHPNIEIRLFNPSYERTFRSFAMLTGFSRLNHRMHNKSLTVDNQITVVGGRNIGNEYFSKNDDVDFGDFDLLTIGDVVDEVSNQFDRYWNSEQVESVVNLVPPPTSEMYKEAAKIMARNKQNFLHDEYLNRLELSDLLTQITSKGLAWYWGDAQLLYDPPQKASRQGHQEWLLTDLSHFLAKARHEVLIVSPYFVPTDGGCQALIEAAKQGIKITVITNSLAATDVLAVHAGYKAYRERLLENGIALYEVKVDINNRPSAWKGSSRTSLHAKTFVLDRASVFVGSFNFDPRSAWINTEMGLIVEQREFAGEMMDEVQKSLQRSSYRLGLEDGELVWHDDLSGKVFYADPDASFWRRFMADFIGLLPIESQL</sequence>
<dbReference type="GO" id="GO:0032049">
    <property type="term" value="P:cardiolipin biosynthetic process"/>
    <property type="evidence" value="ECO:0007669"/>
    <property type="project" value="UniProtKB-ARBA"/>
</dbReference>
<dbReference type="GO" id="GO:0030572">
    <property type="term" value="F:phosphatidyltransferase activity"/>
    <property type="evidence" value="ECO:0007669"/>
    <property type="project" value="UniProtKB-ARBA"/>
</dbReference>
<evidence type="ECO:0000313" key="3">
    <source>
        <dbReference type="Proteomes" id="UP000474778"/>
    </source>
</evidence>
<dbReference type="Gene3D" id="3.30.870.10">
    <property type="entry name" value="Endonuclease Chain A"/>
    <property type="match status" value="2"/>
</dbReference>